<evidence type="ECO:0000256" key="10">
    <source>
        <dbReference type="ARBA" id="ARBA00023316"/>
    </source>
</evidence>
<protein>
    <submittedName>
        <fullName evidence="15">Pectin lyase-like protein</fullName>
    </submittedName>
</protein>
<evidence type="ECO:0000256" key="9">
    <source>
        <dbReference type="ARBA" id="ARBA00023295"/>
    </source>
</evidence>
<evidence type="ECO:0000256" key="3">
    <source>
        <dbReference type="ARBA" id="ARBA00022525"/>
    </source>
</evidence>
<keyword evidence="15" id="KW-0456">Lyase</keyword>
<evidence type="ECO:0000256" key="2">
    <source>
        <dbReference type="ARBA" id="ARBA00008834"/>
    </source>
</evidence>
<dbReference type="AlphaFoldDB" id="A0A9P4R333"/>
<dbReference type="SUPFAM" id="SSF51126">
    <property type="entry name" value="Pectin lyase-like"/>
    <property type="match status" value="1"/>
</dbReference>
<dbReference type="GO" id="GO:0005576">
    <property type="term" value="C:extracellular region"/>
    <property type="evidence" value="ECO:0007669"/>
    <property type="project" value="UniProtKB-SubCell"/>
</dbReference>
<accession>A0A9P4R333</accession>
<keyword evidence="16" id="KW-1185">Reference proteome</keyword>
<keyword evidence="10" id="KW-0961">Cell wall biogenesis/degradation</keyword>
<evidence type="ECO:0000313" key="15">
    <source>
        <dbReference type="EMBL" id="KAF2736120.1"/>
    </source>
</evidence>
<keyword evidence="8" id="KW-0119">Carbohydrate metabolism</keyword>
<evidence type="ECO:0000256" key="4">
    <source>
        <dbReference type="ARBA" id="ARBA00022729"/>
    </source>
</evidence>
<evidence type="ECO:0000313" key="16">
    <source>
        <dbReference type="Proteomes" id="UP000799444"/>
    </source>
</evidence>
<evidence type="ECO:0000256" key="12">
    <source>
        <dbReference type="ARBA" id="ARBA00037278"/>
    </source>
</evidence>
<comment type="similarity">
    <text evidence="2 13">Belongs to the glycosyl hydrolase 28 family.</text>
</comment>
<feature type="chain" id="PRO_5040319883" evidence="14">
    <location>
        <begin position="21"/>
        <end position="406"/>
    </location>
</feature>
<evidence type="ECO:0000256" key="13">
    <source>
        <dbReference type="RuleBase" id="RU361169"/>
    </source>
</evidence>
<dbReference type="PANTHER" id="PTHR31736">
    <property type="match status" value="1"/>
</dbReference>
<dbReference type="Proteomes" id="UP000799444">
    <property type="component" value="Unassembled WGS sequence"/>
</dbReference>
<evidence type="ECO:0000256" key="5">
    <source>
        <dbReference type="ARBA" id="ARBA00022737"/>
    </source>
</evidence>
<dbReference type="GO" id="GO:0000272">
    <property type="term" value="P:polysaccharide catabolic process"/>
    <property type="evidence" value="ECO:0007669"/>
    <property type="project" value="UniProtKB-KW"/>
</dbReference>
<keyword evidence="6 13" id="KW-0378">Hydrolase</keyword>
<evidence type="ECO:0000256" key="11">
    <source>
        <dbReference type="ARBA" id="ARBA00023326"/>
    </source>
</evidence>
<name>A0A9P4R333_9PLEO</name>
<keyword evidence="3" id="KW-0964">Secreted</keyword>
<dbReference type="Pfam" id="PF00295">
    <property type="entry name" value="Glyco_hydro_28"/>
    <property type="match status" value="1"/>
</dbReference>
<dbReference type="InterPro" id="IPR000743">
    <property type="entry name" value="Glyco_hydro_28"/>
</dbReference>
<evidence type="ECO:0000256" key="7">
    <source>
        <dbReference type="ARBA" id="ARBA00023180"/>
    </source>
</evidence>
<dbReference type="OrthoDB" id="187139at2759"/>
<dbReference type="GO" id="GO:0016829">
    <property type="term" value="F:lyase activity"/>
    <property type="evidence" value="ECO:0007669"/>
    <property type="project" value="UniProtKB-KW"/>
</dbReference>
<proteinExistence type="inferred from homology"/>
<comment type="caution">
    <text evidence="15">The sequence shown here is derived from an EMBL/GenBank/DDBJ whole genome shotgun (WGS) entry which is preliminary data.</text>
</comment>
<gene>
    <name evidence="15" type="ORF">EJ04DRAFT_598491</name>
</gene>
<evidence type="ECO:0000256" key="1">
    <source>
        <dbReference type="ARBA" id="ARBA00004613"/>
    </source>
</evidence>
<evidence type="ECO:0000256" key="8">
    <source>
        <dbReference type="ARBA" id="ARBA00023277"/>
    </source>
</evidence>
<dbReference type="Gene3D" id="2.160.20.10">
    <property type="entry name" value="Single-stranded right-handed beta-helix, Pectin lyase-like"/>
    <property type="match status" value="1"/>
</dbReference>
<keyword evidence="7" id="KW-0325">Glycoprotein</keyword>
<keyword evidence="4 14" id="KW-0732">Signal</keyword>
<evidence type="ECO:0000256" key="14">
    <source>
        <dbReference type="SAM" id="SignalP"/>
    </source>
</evidence>
<keyword evidence="9 13" id="KW-0326">Glycosidase</keyword>
<dbReference type="PANTHER" id="PTHR31736:SF9">
    <property type="entry name" value="ENDO-XYLOGALACTURONAN HYDROLASE A-RELATED"/>
    <property type="match status" value="1"/>
</dbReference>
<comment type="function">
    <text evidence="12">Pectinolytic enzyme involved in the degradation of xylogalacturonan (xga), a galacturonan backbone heavily substituted with xylose, and which is one important component of the hairy regions of pectin. Activity requires a galacturonic acid backbone substituted with xylose.</text>
</comment>
<dbReference type="EMBL" id="ML996128">
    <property type="protein sequence ID" value="KAF2736120.1"/>
    <property type="molecule type" value="Genomic_DNA"/>
</dbReference>
<keyword evidence="5" id="KW-0677">Repeat</keyword>
<evidence type="ECO:0000256" key="6">
    <source>
        <dbReference type="ARBA" id="ARBA00022801"/>
    </source>
</evidence>
<reference evidence="15" key="1">
    <citation type="journal article" date="2020" name="Stud. Mycol.">
        <title>101 Dothideomycetes genomes: a test case for predicting lifestyles and emergence of pathogens.</title>
        <authorList>
            <person name="Haridas S."/>
            <person name="Albert R."/>
            <person name="Binder M."/>
            <person name="Bloem J."/>
            <person name="Labutti K."/>
            <person name="Salamov A."/>
            <person name="Andreopoulos B."/>
            <person name="Baker S."/>
            <person name="Barry K."/>
            <person name="Bills G."/>
            <person name="Bluhm B."/>
            <person name="Cannon C."/>
            <person name="Castanera R."/>
            <person name="Culley D."/>
            <person name="Daum C."/>
            <person name="Ezra D."/>
            <person name="Gonzalez J."/>
            <person name="Henrissat B."/>
            <person name="Kuo A."/>
            <person name="Liang C."/>
            <person name="Lipzen A."/>
            <person name="Lutzoni F."/>
            <person name="Magnuson J."/>
            <person name="Mondo S."/>
            <person name="Nolan M."/>
            <person name="Ohm R."/>
            <person name="Pangilinan J."/>
            <person name="Park H.-J."/>
            <person name="Ramirez L."/>
            <person name="Alfaro M."/>
            <person name="Sun H."/>
            <person name="Tritt A."/>
            <person name="Yoshinaga Y."/>
            <person name="Zwiers L.-H."/>
            <person name="Turgeon B."/>
            <person name="Goodwin S."/>
            <person name="Spatafora J."/>
            <person name="Crous P."/>
            <person name="Grigoriev I."/>
        </authorList>
    </citation>
    <scope>NUCLEOTIDE SEQUENCE</scope>
    <source>
        <strain evidence="15">CBS 125425</strain>
    </source>
</reference>
<keyword evidence="11" id="KW-0624">Polysaccharide degradation</keyword>
<feature type="signal peptide" evidence="14">
    <location>
        <begin position="1"/>
        <end position="20"/>
    </location>
</feature>
<sequence>MKSSLSCISALLSVLPQVLAGPSVRLESPTKREPCTVFSAGFETVDDAPAINDAITKCGNGGTIVLPSDQIYTVLSPITFAGCNGCDVQLEGQIWFTTTLKPFDTAPGYISMMNIHGAKFRSLTGKGIIDGHASQAYQESFKYDWGSAPAMLFIAGSSDIEISGIHAKEIIRRFYRVDKGSSNIRLSNLNLTIENQWYDERITRNQSIGFHIQESSFVSLTDINVDFRSNNPFVKVGVCAGISWGVSDITIRNIYCNAGDGAVIQFGSGGEYPQRLWNVTAQTWDTVHPLPEQQFAHNILIQNYTANSSDNSGFQNLLSYDWAKVTNLTYDGVNIVQGTPMLNDLCWVVLHTVTGACSTPSTQSIRANFSEIWFKNYRGKAGKPQLGCFSSNCTCDFHFEGWQADE</sequence>
<dbReference type="InterPro" id="IPR012334">
    <property type="entry name" value="Pectin_lyas_fold"/>
</dbReference>
<dbReference type="GO" id="GO:0004650">
    <property type="term" value="F:polygalacturonase activity"/>
    <property type="evidence" value="ECO:0007669"/>
    <property type="project" value="InterPro"/>
</dbReference>
<organism evidence="15 16">
    <name type="scientific">Polyplosphaeria fusca</name>
    <dbReference type="NCBI Taxonomy" id="682080"/>
    <lineage>
        <taxon>Eukaryota</taxon>
        <taxon>Fungi</taxon>
        <taxon>Dikarya</taxon>
        <taxon>Ascomycota</taxon>
        <taxon>Pezizomycotina</taxon>
        <taxon>Dothideomycetes</taxon>
        <taxon>Pleosporomycetidae</taxon>
        <taxon>Pleosporales</taxon>
        <taxon>Tetraplosphaeriaceae</taxon>
        <taxon>Polyplosphaeria</taxon>
    </lineage>
</organism>
<comment type="subcellular location">
    <subcellularLocation>
        <location evidence="1">Secreted</location>
    </subcellularLocation>
</comment>
<dbReference type="InterPro" id="IPR011050">
    <property type="entry name" value="Pectin_lyase_fold/virulence"/>
</dbReference>
<dbReference type="GO" id="GO:0071555">
    <property type="term" value="P:cell wall organization"/>
    <property type="evidence" value="ECO:0007669"/>
    <property type="project" value="UniProtKB-KW"/>
</dbReference>